<dbReference type="InterPro" id="IPR050352">
    <property type="entry name" value="ABCG_transporters"/>
</dbReference>
<evidence type="ECO:0000256" key="8">
    <source>
        <dbReference type="SAM" id="Phobius"/>
    </source>
</evidence>
<evidence type="ECO:0000256" key="6">
    <source>
        <dbReference type="ARBA" id="ARBA00022989"/>
    </source>
</evidence>
<keyword evidence="2" id="KW-0813">Transport</keyword>
<keyword evidence="4" id="KW-0547">Nucleotide-binding</keyword>
<dbReference type="GO" id="GO:0005524">
    <property type="term" value="F:ATP binding"/>
    <property type="evidence" value="ECO:0007669"/>
    <property type="project" value="UniProtKB-KW"/>
</dbReference>
<dbReference type="PANTHER" id="PTHR48041:SF139">
    <property type="entry name" value="PROTEIN SCARLET"/>
    <property type="match status" value="1"/>
</dbReference>
<keyword evidence="7 8" id="KW-0472">Membrane</keyword>
<dbReference type="CDD" id="cd03213">
    <property type="entry name" value="ABCG_EPDR"/>
    <property type="match status" value="1"/>
</dbReference>
<evidence type="ECO:0000313" key="10">
    <source>
        <dbReference type="EMBL" id="TNV82280.1"/>
    </source>
</evidence>
<keyword evidence="5" id="KW-0067">ATP-binding</keyword>
<evidence type="ECO:0000256" key="3">
    <source>
        <dbReference type="ARBA" id="ARBA00022692"/>
    </source>
</evidence>
<sequence length="658" mass="74361">MMSDKQKEIVYGVPVPYEEPHALTKAHQAQPVKLTFENLEFEVNIILSKQEARAKGVRTIRQKIVKGASGYALPGQTLYIMGSSGAGKTSLLNIISDRISNRDGQTVKGSVMINDSLKLEQKVFGSFGAYVMQDDILYQSFTPEEALMFAARLKLGGDAQQNERKVKELLEELGLTNVKDVLIGSAMQKTISGGERKRTAIGVELITDPSLILLDEPTSGLDSFKALQIVKLLEKQAKKGKTVISTIHQPSSEAFATFDRLILMMDGYVMYQGRARDSTAYFASIGYHCPLQSNPADFYMKVLTVNYPKQAEDENKIKFLMDNYNRTLQPHVLENPKALKLAPPDVQVAESEKAGLCDQFKLLMWRNKMGVKRNPGHGRIKVSQTIFMGLLCLALFHDQYDYSEARSLIGSLFFICVNQTMMNMMGTLLTFQQERPVFLREQANKMYSVGAYYSAKIVAETPLLAFNPMLFSIIVYFKIGVTVTASQFFYFYLIILLLSQCAASFGYFMSSIFNKEEMAVSLSPVIMMPIMLFGGQFANSGNIQAWISWFQYVSPIRYGFECFVRNEFDNRHYNTTVILQNKFNYNYVSFDSANRPANANTTIDTNVWNVIKYPEVNPVTYAGFDVQLWRCLIILAALTIALRLLSFFFMKLLVSKFQ</sequence>
<feature type="domain" description="ABC transporter" evidence="9">
    <location>
        <begin position="34"/>
        <end position="291"/>
    </location>
</feature>
<evidence type="ECO:0000256" key="7">
    <source>
        <dbReference type="ARBA" id="ARBA00023136"/>
    </source>
</evidence>
<keyword evidence="11" id="KW-1185">Reference proteome</keyword>
<evidence type="ECO:0000256" key="4">
    <source>
        <dbReference type="ARBA" id="ARBA00022741"/>
    </source>
</evidence>
<dbReference type="InterPro" id="IPR013525">
    <property type="entry name" value="ABC2_TM"/>
</dbReference>
<gene>
    <name evidence="10" type="ORF">FGO68_gene6054</name>
</gene>
<name>A0A8J8T5A0_HALGN</name>
<dbReference type="GO" id="GO:0140359">
    <property type="term" value="F:ABC-type transporter activity"/>
    <property type="evidence" value="ECO:0007669"/>
    <property type="project" value="InterPro"/>
</dbReference>
<evidence type="ECO:0000256" key="2">
    <source>
        <dbReference type="ARBA" id="ARBA00022448"/>
    </source>
</evidence>
<keyword evidence="3 8" id="KW-0812">Transmembrane</keyword>
<comment type="caution">
    <text evidence="10">The sequence shown here is derived from an EMBL/GenBank/DDBJ whole genome shotgun (WGS) entry which is preliminary data.</text>
</comment>
<organism evidence="10 11">
    <name type="scientific">Halteria grandinella</name>
    <dbReference type="NCBI Taxonomy" id="5974"/>
    <lineage>
        <taxon>Eukaryota</taxon>
        <taxon>Sar</taxon>
        <taxon>Alveolata</taxon>
        <taxon>Ciliophora</taxon>
        <taxon>Intramacronucleata</taxon>
        <taxon>Spirotrichea</taxon>
        <taxon>Stichotrichia</taxon>
        <taxon>Sporadotrichida</taxon>
        <taxon>Halteriidae</taxon>
        <taxon>Halteria</taxon>
    </lineage>
</organism>
<dbReference type="PANTHER" id="PTHR48041">
    <property type="entry name" value="ABC TRANSPORTER G FAMILY MEMBER 28"/>
    <property type="match status" value="1"/>
</dbReference>
<dbReference type="InterPro" id="IPR003439">
    <property type="entry name" value="ABC_transporter-like_ATP-bd"/>
</dbReference>
<dbReference type="OrthoDB" id="184675at2759"/>
<dbReference type="InterPro" id="IPR043926">
    <property type="entry name" value="ABCG_dom"/>
</dbReference>
<feature type="transmembrane region" description="Helical" evidence="8">
    <location>
        <begin position="520"/>
        <end position="538"/>
    </location>
</feature>
<evidence type="ECO:0000313" key="11">
    <source>
        <dbReference type="Proteomes" id="UP000785679"/>
    </source>
</evidence>
<keyword evidence="6 8" id="KW-1133">Transmembrane helix</keyword>
<dbReference type="Pfam" id="PF00005">
    <property type="entry name" value="ABC_tran"/>
    <property type="match status" value="1"/>
</dbReference>
<feature type="transmembrane region" description="Helical" evidence="8">
    <location>
        <begin position="627"/>
        <end position="650"/>
    </location>
</feature>
<accession>A0A8J8T5A0</accession>
<dbReference type="Gene3D" id="3.40.50.300">
    <property type="entry name" value="P-loop containing nucleotide triphosphate hydrolases"/>
    <property type="match status" value="1"/>
</dbReference>
<dbReference type="AlphaFoldDB" id="A0A8J8T5A0"/>
<dbReference type="Proteomes" id="UP000785679">
    <property type="component" value="Unassembled WGS sequence"/>
</dbReference>
<proteinExistence type="predicted"/>
<comment type="subcellular location">
    <subcellularLocation>
        <location evidence="1">Membrane</location>
        <topology evidence="1">Multi-pass membrane protein</topology>
    </subcellularLocation>
</comment>
<dbReference type="InterPro" id="IPR027417">
    <property type="entry name" value="P-loop_NTPase"/>
</dbReference>
<dbReference type="Pfam" id="PF01061">
    <property type="entry name" value="ABC2_membrane"/>
    <property type="match status" value="1"/>
</dbReference>
<dbReference type="SMART" id="SM00382">
    <property type="entry name" value="AAA"/>
    <property type="match status" value="1"/>
</dbReference>
<dbReference type="EMBL" id="RRYP01005157">
    <property type="protein sequence ID" value="TNV82280.1"/>
    <property type="molecule type" value="Genomic_DNA"/>
</dbReference>
<evidence type="ECO:0000259" key="9">
    <source>
        <dbReference type="PROSITE" id="PS50893"/>
    </source>
</evidence>
<protein>
    <recommendedName>
        <fullName evidence="9">ABC transporter domain-containing protein</fullName>
    </recommendedName>
</protein>
<dbReference type="GO" id="GO:0016020">
    <property type="term" value="C:membrane"/>
    <property type="evidence" value="ECO:0007669"/>
    <property type="project" value="UniProtKB-SubCell"/>
</dbReference>
<reference evidence="10" key="1">
    <citation type="submission" date="2019-06" db="EMBL/GenBank/DDBJ databases">
        <authorList>
            <person name="Zheng W."/>
        </authorList>
    </citation>
    <scope>NUCLEOTIDE SEQUENCE</scope>
    <source>
        <strain evidence="10">QDHG01</strain>
    </source>
</reference>
<dbReference type="InterPro" id="IPR003593">
    <property type="entry name" value="AAA+_ATPase"/>
</dbReference>
<evidence type="ECO:0000256" key="5">
    <source>
        <dbReference type="ARBA" id="ARBA00022840"/>
    </source>
</evidence>
<dbReference type="GO" id="GO:0016887">
    <property type="term" value="F:ATP hydrolysis activity"/>
    <property type="evidence" value="ECO:0007669"/>
    <property type="project" value="InterPro"/>
</dbReference>
<dbReference type="PROSITE" id="PS50893">
    <property type="entry name" value="ABC_TRANSPORTER_2"/>
    <property type="match status" value="1"/>
</dbReference>
<dbReference type="SUPFAM" id="SSF52540">
    <property type="entry name" value="P-loop containing nucleoside triphosphate hydrolases"/>
    <property type="match status" value="1"/>
</dbReference>
<dbReference type="Pfam" id="PF19055">
    <property type="entry name" value="ABC2_membrane_7"/>
    <property type="match status" value="1"/>
</dbReference>
<feature type="transmembrane region" description="Helical" evidence="8">
    <location>
        <begin position="489"/>
        <end position="508"/>
    </location>
</feature>
<evidence type="ECO:0000256" key="1">
    <source>
        <dbReference type="ARBA" id="ARBA00004141"/>
    </source>
</evidence>
<feature type="transmembrane region" description="Helical" evidence="8">
    <location>
        <begin position="452"/>
        <end position="477"/>
    </location>
</feature>